<dbReference type="OrthoDB" id="9768177at2"/>
<dbReference type="PROSITE" id="PS52016">
    <property type="entry name" value="TONB_DEPENDENT_REC_3"/>
    <property type="match status" value="1"/>
</dbReference>
<dbReference type="InterPro" id="IPR012910">
    <property type="entry name" value="Plug_dom"/>
</dbReference>
<evidence type="ECO:0000313" key="5">
    <source>
        <dbReference type="Proteomes" id="UP000235826"/>
    </source>
</evidence>
<dbReference type="KEGG" id="fek:C1H87_04000"/>
<dbReference type="Pfam" id="PF07715">
    <property type="entry name" value="Plug"/>
    <property type="match status" value="1"/>
</dbReference>
<dbReference type="GO" id="GO:0009279">
    <property type="term" value="C:cell outer membrane"/>
    <property type="evidence" value="ECO:0007669"/>
    <property type="project" value="UniProtKB-SubCell"/>
</dbReference>
<comment type="subcellular location">
    <subcellularLocation>
        <location evidence="1">Cell outer membrane</location>
        <topology evidence="1">Multi-pass membrane protein</topology>
    </subcellularLocation>
</comment>
<dbReference type="InterPro" id="IPR023997">
    <property type="entry name" value="TonB-dep_OMP_SusC/RagA_CS"/>
</dbReference>
<evidence type="ECO:0000259" key="3">
    <source>
        <dbReference type="Pfam" id="PF07715"/>
    </source>
</evidence>
<evidence type="ECO:0000313" key="4">
    <source>
        <dbReference type="EMBL" id="AUP77918.1"/>
    </source>
</evidence>
<dbReference type="Proteomes" id="UP000235826">
    <property type="component" value="Chromosome"/>
</dbReference>
<comment type="similarity">
    <text evidence="1">Belongs to the TonB-dependent receptor family.</text>
</comment>
<sequence>MKKHKFKCTIHSYCRVLIALVPFIFNVEIGFSQSEKTYEVKGVIVDGNDNTPLVGATIQVENSSIGAATDFDGNYTLKIPESAEKILISHMGYYPITISFKPEKLDVFRVIQMFEDEQSLDEVTIVAFGTQKKESIISSISTIKPSGLRTSNGNLTTALAGRVAGLVSYQRSGEPGLDNAEFFIRGVTTFGYKRDPLILIDGIESSTTSLSRLQPDDIESFSIMKDATATALYGSRAANGVILVKTKEGIEGQVVVQLRVENSLSMPTRNIELADPITYMRLHNEAVKTRDGLSALPYTQEKIDRTIAGVNPYVYPVTDWRKELIKDYTMNQNANINVRGGGKVARYYVAGAFNQNNGLLKVDKRNDFNNNINLKTYSLRSNVNIDLTETTKMDVRLSGVFDEYKGPIGGGAKVYGDVMKTNPVLFPAFYPADEEHSYVEHIMFGNFDGGSGFYLNPYAEMVKGYREYSRSTMSAQLQLSQELSFITEGLKMRTMINTLRKSFFEVSRSYRPFWYQATSYNKLENTYNIIGLNEDSGTEYLDYTPGTRQVESSFYLESAIDYSRKFKDIHEITGLFVFMAQNRLNGNATTLQHSLPYKNVGLAGRATYGYDSRYFVELNFGYNASERFHKSNRWGFFPSAGIAWNVANEKFFEKLTGTISSLKLRATHGLSGNDAIGGPDDRFLYLSNVNMSDSSRGAAFGTNNGYRRSGISISRYSDPLISWEESQKSNIGIEMGLFNELNILVDLYKEQRTNILQTRASIPQEMGLTADPKANVGKAIGSGIDISLDYSKSFNNGFWLQGRANMTYAKSEYKVIEEYDYQDAYWRSRIGYSLNQEWGYLAERLFVDDIEAANSPKQNFGEYGGGDIKYRDINDDGQITELDLVPIGFPTIPEIVYGFGFSLGVKNFDLSMFFQGIARESFWIDADKTAPFIGEKQLLKAYANDHWSEENQNIYALWPRLTATEAGSKNNSQRSTWFMRDGSFLRLKQIEVGYSLPESILSKLYMTSCRFYITSTNPVLWSKFKLWDVEMGGNGLGYPIQKAFNLGANFSF</sequence>
<proteinExistence type="inferred from homology"/>
<dbReference type="Pfam" id="PF13715">
    <property type="entry name" value="CarbopepD_reg_2"/>
    <property type="match status" value="1"/>
</dbReference>
<dbReference type="SUPFAM" id="SSF56935">
    <property type="entry name" value="Porins"/>
    <property type="match status" value="1"/>
</dbReference>
<dbReference type="InterPro" id="IPR039426">
    <property type="entry name" value="TonB-dep_rcpt-like"/>
</dbReference>
<feature type="transmembrane region" description="Helical" evidence="2">
    <location>
        <begin position="12"/>
        <end position="31"/>
    </location>
</feature>
<keyword evidence="2" id="KW-1133">Transmembrane helix</keyword>
<dbReference type="NCBIfam" id="TIGR04056">
    <property type="entry name" value="OMP_RagA_SusC"/>
    <property type="match status" value="1"/>
</dbReference>
<gene>
    <name evidence="4" type="ORF">C1H87_04000</name>
</gene>
<dbReference type="RefSeq" id="WP_102754577.1">
    <property type="nucleotide sequence ID" value="NZ_CP025791.1"/>
</dbReference>
<dbReference type="NCBIfam" id="TIGR04057">
    <property type="entry name" value="SusC_RagA_signa"/>
    <property type="match status" value="1"/>
</dbReference>
<dbReference type="InterPro" id="IPR023996">
    <property type="entry name" value="TonB-dep_OMP_SusC/RagA"/>
</dbReference>
<protein>
    <submittedName>
        <fullName evidence="4">SusC/RagA family TonB-linked outer membrane protein</fullName>
    </submittedName>
</protein>
<keyword evidence="1" id="KW-0813">Transport</keyword>
<keyword evidence="1 2" id="KW-0812">Transmembrane</keyword>
<keyword evidence="1 2" id="KW-0472">Membrane</keyword>
<dbReference type="InterPro" id="IPR037066">
    <property type="entry name" value="Plug_dom_sf"/>
</dbReference>
<dbReference type="EMBL" id="CP025791">
    <property type="protein sequence ID" value="AUP77918.1"/>
    <property type="molecule type" value="Genomic_DNA"/>
</dbReference>
<evidence type="ECO:0000256" key="2">
    <source>
        <dbReference type="SAM" id="Phobius"/>
    </source>
</evidence>
<keyword evidence="1" id="KW-1134">Transmembrane beta strand</keyword>
<dbReference type="InterPro" id="IPR008969">
    <property type="entry name" value="CarboxyPept-like_regulatory"/>
</dbReference>
<dbReference type="Gene3D" id="2.170.130.10">
    <property type="entry name" value="TonB-dependent receptor, plug domain"/>
    <property type="match status" value="1"/>
</dbReference>
<reference evidence="4 5" key="1">
    <citation type="submission" date="2018-01" db="EMBL/GenBank/DDBJ databases">
        <title>Complete genome sequence of Flavivirga eckloniae ECD14 isolated from seaweed Ecklonia cava.</title>
        <authorList>
            <person name="Lee J.H."/>
            <person name="Baik K.S."/>
            <person name="Seong C.N."/>
        </authorList>
    </citation>
    <scope>NUCLEOTIDE SEQUENCE [LARGE SCALE GENOMIC DNA]</scope>
    <source>
        <strain evidence="4 5">ECD14</strain>
    </source>
</reference>
<keyword evidence="1" id="KW-0998">Cell outer membrane</keyword>
<keyword evidence="5" id="KW-1185">Reference proteome</keyword>
<evidence type="ECO:0000256" key="1">
    <source>
        <dbReference type="PROSITE-ProRule" id="PRU01360"/>
    </source>
</evidence>
<dbReference type="Gene3D" id="2.60.40.1120">
    <property type="entry name" value="Carboxypeptidase-like, regulatory domain"/>
    <property type="match status" value="1"/>
</dbReference>
<organism evidence="4 5">
    <name type="scientific">Flavivirga eckloniae</name>
    <dbReference type="NCBI Taxonomy" id="1803846"/>
    <lineage>
        <taxon>Bacteria</taxon>
        <taxon>Pseudomonadati</taxon>
        <taxon>Bacteroidota</taxon>
        <taxon>Flavobacteriia</taxon>
        <taxon>Flavobacteriales</taxon>
        <taxon>Flavobacteriaceae</taxon>
        <taxon>Flavivirga</taxon>
    </lineage>
</organism>
<dbReference type="FunFam" id="2.170.130.10:FF:000003">
    <property type="entry name" value="SusC/RagA family TonB-linked outer membrane protein"/>
    <property type="match status" value="1"/>
</dbReference>
<dbReference type="AlphaFoldDB" id="A0A2K9PM49"/>
<accession>A0A2K9PM49</accession>
<feature type="domain" description="TonB-dependent receptor plug" evidence="3">
    <location>
        <begin position="133"/>
        <end position="241"/>
    </location>
</feature>
<name>A0A2K9PM49_9FLAO</name>
<dbReference type="SUPFAM" id="SSF49464">
    <property type="entry name" value="Carboxypeptidase regulatory domain-like"/>
    <property type="match status" value="1"/>
</dbReference>